<gene>
    <name evidence="1" type="ORF">BpHYR1_005946</name>
</gene>
<dbReference type="Proteomes" id="UP000276133">
    <property type="component" value="Unassembled WGS sequence"/>
</dbReference>
<comment type="caution">
    <text evidence="1">The sequence shown here is derived from an EMBL/GenBank/DDBJ whole genome shotgun (WGS) entry which is preliminary data.</text>
</comment>
<protein>
    <submittedName>
        <fullName evidence="1">Uncharacterized protein</fullName>
    </submittedName>
</protein>
<sequence length="93" mass="10286">MLTLGQRWQPGKAAAAVKASHCFLTARAVEAPRTLTLLHRARFDAHAPVQTIIGVRTRPTDHGLERIALQRFARTLVPLYSVDAHKTSRVGVH</sequence>
<organism evidence="1 2">
    <name type="scientific">Brachionus plicatilis</name>
    <name type="common">Marine rotifer</name>
    <name type="synonym">Brachionus muelleri</name>
    <dbReference type="NCBI Taxonomy" id="10195"/>
    <lineage>
        <taxon>Eukaryota</taxon>
        <taxon>Metazoa</taxon>
        <taxon>Spiralia</taxon>
        <taxon>Gnathifera</taxon>
        <taxon>Rotifera</taxon>
        <taxon>Eurotatoria</taxon>
        <taxon>Monogononta</taxon>
        <taxon>Pseudotrocha</taxon>
        <taxon>Ploima</taxon>
        <taxon>Brachionidae</taxon>
        <taxon>Brachionus</taxon>
    </lineage>
</organism>
<dbReference type="EMBL" id="REGN01000902">
    <property type="protein sequence ID" value="RNA38230.1"/>
    <property type="molecule type" value="Genomic_DNA"/>
</dbReference>
<evidence type="ECO:0000313" key="2">
    <source>
        <dbReference type="Proteomes" id="UP000276133"/>
    </source>
</evidence>
<accession>A0A3M7SRG7</accession>
<keyword evidence="2" id="KW-1185">Reference proteome</keyword>
<reference evidence="1 2" key="1">
    <citation type="journal article" date="2018" name="Sci. Rep.">
        <title>Genomic signatures of local adaptation to the degree of environmental predictability in rotifers.</title>
        <authorList>
            <person name="Franch-Gras L."/>
            <person name="Hahn C."/>
            <person name="Garcia-Roger E.M."/>
            <person name="Carmona M.J."/>
            <person name="Serra M."/>
            <person name="Gomez A."/>
        </authorList>
    </citation>
    <scope>NUCLEOTIDE SEQUENCE [LARGE SCALE GENOMIC DNA]</scope>
    <source>
        <strain evidence="1">HYR1</strain>
    </source>
</reference>
<evidence type="ECO:0000313" key="1">
    <source>
        <dbReference type="EMBL" id="RNA38230.1"/>
    </source>
</evidence>
<dbReference type="AlphaFoldDB" id="A0A3M7SRG7"/>
<proteinExistence type="predicted"/>
<name>A0A3M7SRG7_BRAPC</name>